<accession>A0A4Y3VJ15</accession>
<evidence type="ECO:0000313" key="3">
    <source>
        <dbReference type="Proteomes" id="UP000317881"/>
    </source>
</evidence>
<protein>
    <submittedName>
        <fullName evidence="2">Uncharacterized protein</fullName>
    </submittedName>
</protein>
<dbReference type="Proteomes" id="UP000317881">
    <property type="component" value="Unassembled WGS sequence"/>
</dbReference>
<keyword evidence="3" id="KW-1185">Reference proteome</keyword>
<dbReference type="EMBL" id="BJND01000018">
    <property type="protein sequence ID" value="GEC05016.1"/>
    <property type="molecule type" value="Genomic_DNA"/>
</dbReference>
<evidence type="ECO:0000256" key="1">
    <source>
        <dbReference type="SAM" id="MobiDB-lite"/>
    </source>
</evidence>
<organism evidence="2 3">
    <name type="scientific">Streptomyces spinoverrucosus</name>
    <dbReference type="NCBI Taxonomy" id="284043"/>
    <lineage>
        <taxon>Bacteria</taxon>
        <taxon>Bacillati</taxon>
        <taxon>Actinomycetota</taxon>
        <taxon>Actinomycetes</taxon>
        <taxon>Kitasatosporales</taxon>
        <taxon>Streptomycetaceae</taxon>
        <taxon>Streptomyces</taxon>
    </lineage>
</organism>
<gene>
    <name evidence="2" type="ORF">SSP24_26710</name>
</gene>
<feature type="region of interest" description="Disordered" evidence="1">
    <location>
        <begin position="1"/>
        <end position="20"/>
    </location>
</feature>
<evidence type="ECO:0000313" key="2">
    <source>
        <dbReference type="EMBL" id="GEC05016.1"/>
    </source>
</evidence>
<reference evidence="2 3" key="1">
    <citation type="submission" date="2019-06" db="EMBL/GenBank/DDBJ databases">
        <title>Whole genome shotgun sequence of Streptomyces spinoverrucosus NBRC 14228.</title>
        <authorList>
            <person name="Hosoyama A."/>
            <person name="Uohara A."/>
            <person name="Ohji S."/>
            <person name="Ichikawa N."/>
        </authorList>
    </citation>
    <scope>NUCLEOTIDE SEQUENCE [LARGE SCALE GENOMIC DNA]</scope>
    <source>
        <strain evidence="2 3">NBRC 14228</strain>
    </source>
</reference>
<sequence>MVQGDHQLGPVTADGGGDVAAQGDAVLDHPILVVEELHSADTDGCGTGALLLLPQRPGLGRCQCVDARFAACGEDVGDLTAVLHPGGDCGRAPEFEVVGMGHHGKGTLPVGRHRLQLRERRIGHRTCFQ</sequence>
<comment type="caution">
    <text evidence="2">The sequence shown here is derived from an EMBL/GenBank/DDBJ whole genome shotgun (WGS) entry which is preliminary data.</text>
</comment>
<proteinExistence type="predicted"/>
<dbReference type="AlphaFoldDB" id="A0A4Y3VJ15"/>
<name>A0A4Y3VJ15_9ACTN</name>